<dbReference type="EMBL" id="UINC01060464">
    <property type="protein sequence ID" value="SVB84995.1"/>
    <property type="molecule type" value="Genomic_DNA"/>
</dbReference>
<organism evidence="1">
    <name type="scientific">marine metagenome</name>
    <dbReference type="NCBI Taxonomy" id="408172"/>
    <lineage>
        <taxon>unclassified sequences</taxon>
        <taxon>metagenomes</taxon>
        <taxon>ecological metagenomes</taxon>
    </lineage>
</organism>
<gene>
    <name evidence="1" type="ORF">METZ01_LOCUS237849</name>
</gene>
<accession>A0A382HD32</accession>
<sequence>MTFFDINNKLILSKDRGRIVSPVMMREIRTCGSKHNVILVGNGNGQSRSLEVSHVRPVSIQSKWKFMEQYGSGETTSS</sequence>
<proteinExistence type="predicted"/>
<evidence type="ECO:0000313" key="1">
    <source>
        <dbReference type="EMBL" id="SVB84995.1"/>
    </source>
</evidence>
<reference evidence="1" key="1">
    <citation type="submission" date="2018-05" db="EMBL/GenBank/DDBJ databases">
        <authorList>
            <person name="Lanie J.A."/>
            <person name="Ng W.-L."/>
            <person name="Kazmierczak K.M."/>
            <person name="Andrzejewski T.M."/>
            <person name="Davidsen T.M."/>
            <person name="Wayne K.J."/>
            <person name="Tettelin H."/>
            <person name="Glass J.I."/>
            <person name="Rusch D."/>
            <person name="Podicherti R."/>
            <person name="Tsui H.-C.T."/>
            <person name="Winkler M.E."/>
        </authorList>
    </citation>
    <scope>NUCLEOTIDE SEQUENCE</scope>
</reference>
<dbReference type="AlphaFoldDB" id="A0A382HD32"/>
<protein>
    <submittedName>
        <fullName evidence="1">Uncharacterized protein</fullName>
    </submittedName>
</protein>
<name>A0A382HD32_9ZZZZ</name>